<keyword evidence="6" id="KW-0732">Signal</keyword>
<dbReference type="InterPro" id="IPR018073">
    <property type="entry name" value="Prot_inh_cystat_CS"/>
</dbReference>
<dbReference type="EMBL" id="JO842014">
    <property type="protein sequence ID" value="AEO33631.1"/>
    <property type="molecule type" value="mRNA"/>
</dbReference>
<proteinExistence type="evidence at transcript level"/>
<comment type="similarity">
    <text evidence="2">Belongs to the cystatin family.</text>
</comment>
<accession>G3MJG3</accession>
<evidence type="ECO:0000259" key="7">
    <source>
        <dbReference type="SMART" id="SM00043"/>
    </source>
</evidence>
<evidence type="ECO:0000256" key="5">
    <source>
        <dbReference type="ARBA" id="ARBA00022704"/>
    </source>
</evidence>
<dbReference type="GO" id="GO:0005615">
    <property type="term" value="C:extracellular space"/>
    <property type="evidence" value="ECO:0007669"/>
    <property type="project" value="TreeGrafter"/>
</dbReference>
<dbReference type="MEROPS" id="I25.049"/>
<dbReference type="PANTHER" id="PTHR46186">
    <property type="entry name" value="CYSTATIN"/>
    <property type="match status" value="1"/>
</dbReference>
<sequence length="196" mass="21575">VWSTCRLHPSTAIPTRRFSASVLSIAGISCRIRDTLGAYCTPTTESSIAADTSSPIFIQRCVQAMASPFVLALFLAAALVCCEAQETLPLFGGWQKQSADGNELYKELAHFAISKQVGDREFFDTVLEVTDVESQVVAGMNYRITFKTAESTCPVTEEYSKEQCLPKTQDVKDTCTAEIYDVPWLKQRSITSFTCG</sequence>
<dbReference type="Gene3D" id="3.10.450.10">
    <property type="match status" value="1"/>
</dbReference>
<evidence type="ECO:0000256" key="6">
    <source>
        <dbReference type="ARBA" id="ARBA00022729"/>
    </source>
</evidence>
<protein>
    <recommendedName>
        <fullName evidence="7">Cystatin domain-containing protein</fullName>
    </recommendedName>
</protein>
<evidence type="ECO:0000256" key="4">
    <source>
        <dbReference type="ARBA" id="ARBA00022690"/>
    </source>
</evidence>
<evidence type="ECO:0000256" key="3">
    <source>
        <dbReference type="ARBA" id="ARBA00022525"/>
    </source>
</evidence>
<reference evidence="8" key="1">
    <citation type="journal article" date="2011" name="PLoS ONE">
        <title>A deep insight into the sialotranscriptome of the gulf coast tick, Amblyomma maculatum.</title>
        <authorList>
            <person name="Karim S."/>
            <person name="Singh P."/>
            <person name="Ribeiro J.M."/>
        </authorList>
    </citation>
    <scope>NUCLEOTIDE SEQUENCE</scope>
    <source>
        <tissue evidence="8">Salivary gland</tissue>
    </source>
</reference>
<evidence type="ECO:0000256" key="2">
    <source>
        <dbReference type="ARBA" id="ARBA00009403"/>
    </source>
</evidence>
<organism evidence="8">
    <name type="scientific">Amblyomma maculatum</name>
    <name type="common">Gulf Coast tick</name>
    <dbReference type="NCBI Taxonomy" id="34609"/>
    <lineage>
        <taxon>Eukaryota</taxon>
        <taxon>Metazoa</taxon>
        <taxon>Ecdysozoa</taxon>
        <taxon>Arthropoda</taxon>
        <taxon>Chelicerata</taxon>
        <taxon>Arachnida</taxon>
        <taxon>Acari</taxon>
        <taxon>Parasitiformes</taxon>
        <taxon>Ixodida</taxon>
        <taxon>Ixodoidea</taxon>
        <taxon>Ixodidae</taxon>
        <taxon>Amblyomminae</taxon>
        <taxon>Amblyomma</taxon>
    </lineage>
</organism>
<keyword evidence="3" id="KW-0964">Secreted</keyword>
<dbReference type="AlphaFoldDB" id="G3MJG3"/>
<dbReference type="InterPro" id="IPR046350">
    <property type="entry name" value="Cystatin_sf"/>
</dbReference>
<feature type="non-terminal residue" evidence="8">
    <location>
        <position position="1"/>
    </location>
</feature>
<dbReference type="PROSITE" id="PS00287">
    <property type="entry name" value="CYSTATIN"/>
    <property type="match status" value="1"/>
</dbReference>
<feature type="non-terminal residue" evidence="8">
    <location>
        <position position="196"/>
    </location>
</feature>
<dbReference type="GO" id="GO:0031982">
    <property type="term" value="C:vesicle"/>
    <property type="evidence" value="ECO:0007669"/>
    <property type="project" value="TreeGrafter"/>
</dbReference>
<dbReference type="Pfam" id="PF00031">
    <property type="entry name" value="Cystatin"/>
    <property type="match status" value="1"/>
</dbReference>
<dbReference type="CDD" id="cd00042">
    <property type="entry name" value="CY"/>
    <property type="match status" value="1"/>
</dbReference>
<keyword evidence="4" id="KW-0646">Protease inhibitor</keyword>
<evidence type="ECO:0000256" key="1">
    <source>
        <dbReference type="ARBA" id="ARBA00004613"/>
    </source>
</evidence>
<dbReference type="SMART" id="SM00043">
    <property type="entry name" value="CY"/>
    <property type="match status" value="1"/>
</dbReference>
<dbReference type="GO" id="GO:0005737">
    <property type="term" value="C:cytoplasm"/>
    <property type="evidence" value="ECO:0007669"/>
    <property type="project" value="TreeGrafter"/>
</dbReference>
<evidence type="ECO:0000313" key="8">
    <source>
        <dbReference type="EMBL" id="AEO33631.1"/>
    </source>
</evidence>
<comment type="subcellular location">
    <subcellularLocation>
        <location evidence="1">Secreted</location>
    </subcellularLocation>
</comment>
<keyword evidence="5" id="KW-0789">Thiol protease inhibitor</keyword>
<dbReference type="PANTHER" id="PTHR46186:SF2">
    <property type="entry name" value="CYSTATIN"/>
    <property type="match status" value="1"/>
</dbReference>
<dbReference type="SUPFAM" id="SSF54403">
    <property type="entry name" value="Cystatin/monellin"/>
    <property type="match status" value="1"/>
</dbReference>
<dbReference type="InterPro" id="IPR000010">
    <property type="entry name" value="Cystatin_dom"/>
</dbReference>
<name>G3MJG3_AMBMU</name>
<feature type="domain" description="Cystatin" evidence="7">
    <location>
        <begin position="89"/>
        <end position="196"/>
    </location>
</feature>
<dbReference type="GO" id="GO:0004869">
    <property type="term" value="F:cysteine-type endopeptidase inhibitor activity"/>
    <property type="evidence" value="ECO:0007669"/>
    <property type="project" value="UniProtKB-KW"/>
</dbReference>